<evidence type="ECO:0000313" key="3">
    <source>
        <dbReference type="EMBL" id="KAF1921409.1"/>
    </source>
</evidence>
<gene>
    <name evidence="3" type="ORF">BDU57DRAFT_48764</name>
</gene>
<feature type="compositionally biased region" description="Low complexity" evidence="1">
    <location>
        <begin position="35"/>
        <end position="50"/>
    </location>
</feature>
<evidence type="ECO:0000256" key="1">
    <source>
        <dbReference type="SAM" id="MobiDB-lite"/>
    </source>
</evidence>
<accession>A0A6A5R1Y0</accession>
<evidence type="ECO:0000313" key="4">
    <source>
        <dbReference type="Proteomes" id="UP000800096"/>
    </source>
</evidence>
<keyword evidence="2" id="KW-0472">Membrane</keyword>
<evidence type="ECO:0000256" key="2">
    <source>
        <dbReference type="SAM" id="Phobius"/>
    </source>
</evidence>
<reference evidence="3" key="1">
    <citation type="journal article" date="2020" name="Stud. Mycol.">
        <title>101 Dothideomycetes genomes: a test case for predicting lifestyles and emergence of pathogens.</title>
        <authorList>
            <person name="Haridas S."/>
            <person name="Albert R."/>
            <person name="Binder M."/>
            <person name="Bloem J."/>
            <person name="Labutti K."/>
            <person name="Salamov A."/>
            <person name="Andreopoulos B."/>
            <person name="Baker S."/>
            <person name="Barry K."/>
            <person name="Bills G."/>
            <person name="Bluhm B."/>
            <person name="Cannon C."/>
            <person name="Castanera R."/>
            <person name="Culley D."/>
            <person name="Daum C."/>
            <person name="Ezra D."/>
            <person name="Gonzalez J."/>
            <person name="Henrissat B."/>
            <person name="Kuo A."/>
            <person name="Liang C."/>
            <person name="Lipzen A."/>
            <person name="Lutzoni F."/>
            <person name="Magnuson J."/>
            <person name="Mondo S."/>
            <person name="Nolan M."/>
            <person name="Ohm R."/>
            <person name="Pangilinan J."/>
            <person name="Park H.-J."/>
            <person name="Ramirez L."/>
            <person name="Alfaro M."/>
            <person name="Sun H."/>
            <person name="Tritt A."/>
            <person name="Yoshinaga Y."/>
            <person name="Zwiers L.-H."/>
            <person name="Turgeon B."/>
            <person name="Goodwin S."/>
            <person name="Spatafora J."/>
            <person name="Crous P."/>
            <person name="Grigoriev I."/>
        </authorList>
    </citation>
    <scope>NUCLEOTIDE SEQUENCE</scope>
    <source>
        <strain evidence="3">HMLAC05119</strain>
    </source>
</reference>
<organism evidence="3 4">
    <name type="scientific">Ampelomyces quisqualis</name>
    <name type="common">Powdery mildew agent</name>
    <dbReference type="NCBI Taxonomy" id="50730"/>
    <lineage>
        <taxon>Eukaryota</taxon>
        <taxon>Fungi</taxon>
        <taxon>Dikarya</taxon>
        <taxon>Ascomycota</taxon>
        <taxon>Pezizomycotina</taxon>
        <taxon>Dothideomycetes</taxon>
        <taxon>Pleosporomycetidae</taxon>
        <taxon>Pleosporales</taxon>
        <taxon>Pleosporineae</taxon>
        <taxon>Phaeosphaeriaceae</taxon>
        <taxon>Ampelomyces</taxon>
    </lineage>
</organism>
<sequence>MCEKQPNNSRNHDRVFFPHTITISISRKKKGKQYTSSSPSPRPPSSRTSPEAAKEFRPFVQHSFLLAYSAAFNRAVHARPSPRNPVKHTLNTERSSIHSMITCQTLDAALHSGGISDKVLVHLQTGLTERRRQSRFDWGSVVGRLVETEKRTLRARFIETVWAHAWCLGKDEFAVCFWIERVCTTVVWGVDSVKDLSQDDLQNLFAGLMWILCVDLVVVFYFLWARL</sequence>
<dbReference type="AlphaFoldDB" id="A0A6A5R1Y0"/>
<proteinExistence type="predicted"/>
<name>A0A6A5R1Y0_AMPQU</name>
<keyword evidence="2" id="KW-0812">Transmembrane</keyword>
<dbReference type="EMBL" id="ML979132">
    <property type="protein sequence ID" value="KAF1921409.1"/>
    <property type="molecule type" value="Genomic_DNA"/>
</dbReference>
<feature type="transmembrane region" description="Helical" evidence="2">
    <location>
        <begin position="204"/>
        <end position="224"/>
    </location>
</feature>
<keyword evidence="2" id="KW-1133">Transmembrane helix</keyword>
<feature type="region of interest" description="Disordered" evidence="1">
    <location>
        <begin position="1"/>
        <end position="52"/>
    </location>
</feature>
<protein>
    <submittedName>
        <fullName evidence="3">Uncharacterized protein</fullName>
    </submittedName>
</protein>
<keyword evidence="4" id="KW-1185">Reference proteome</keyword>
<dbReference type="Proteomes" id="UP000800096">
    <property type="component" value="Unassembled WGS sequence"/>
</dbReference>